<evidence type="ECO:0000313" key="6">
    <source>
        <dbReference type="EMBL" id="GAQ18158.1"/>
    </source>
</evidence>
<feature type="DNA-binding region" description="H-T-H motif" evidence="4">
    <location>
        <begin position="34"/>
        <end position="53"/>
    </location>
</feature>
<dbReference type="RefSeq" id="WP_058950266.1">
    <property type="nucleotide sequence ID" value="NZ_BBXV01000024.1"/>
</dbReference>
<reference evidence="6 7" key="2">
    <citation type="journal article" date="2016" name="Genome Announc.">
        <title>Draft Genome Sequence of Oceanobacillus picturae Heshi-B3, Isolated from Fermented Rice Bran in a Traditional Japanese Seafood Dish.</title>
        <authorList>
            <person name="Akuzawa S."/>
            <person name="Nagaoka J."/>
            <person name="Kanekatsu M."/>
            <person name="Kanesaki Y."/>
            <person name="Suzuki T."/>
        </authorList>
    </citation>
    <scope>NUCLEOTIDE SEQUENCE [LARGE SCALE GENOMIC DNA]</scope>
    <source>
        <strain evidence="6 7">Heshi-B3</strain>
    </source>
</reference>
<name>A0A0U9H649_9BACI</name>
<dbReference type="Pfam" id="PF00440">
    <property type="entry name" value="TetR_N"/>
    <property type="match status" value="1"/>
</dbReference>
<evidence type="ECO:0000256" key="1">
    <source>
        <dbReference type="ARBA" id="ARBA00023015"/>
    </source>
</evidence>
<gene>
    <name evidence="6" type="ORF">OPHB3_2097</name>
</gene>
<sequence length="234" mass="27594">MQNKRKEIQTARMWRYFLDAAAEIIEEKGFQKLTIREIADRAGFTSSTVYNYFQDLSHLKFFAVMRYTNDYVKELPAYMEKGSNTVETWLYSWECFCKHSFAKPEIYSLLFIENLGSIPEELLQHYYKIFAHDLVDLPESIRSIIVEHHISTRGNLFIQQAVEEGFLEENDVEFLADTTMHIWTGVLTNTLNLRKKVTKQEATELTMRYIHRVVMQTIAPDRRNEVNYSHSVNA</sequence>
<keyword evidence="3" id="KW-0804">Transcription</keyword>
<dbReference type="PRINTS" id="PR00455">
    <property type="entry name" value="HTHTETR"/>
</dbReference>
<evidence type="ECO:0000256" key="4">
    <source>
        <dbReference type="PROSITE-ProRule" id="PRU00335"/>
    </source>
</evidence>
<accession>A0A0U9H649</accession>
<dbReference type="OrthoDB" id="5366068at2"/>
<dbReference type="GO" id="GO:0000976">
    <property type="term" value="F:transcription cis-regulatory region binding"/>
    <property type="evidence" value="ECO:0007669"/>
    <property type="project" value="TreeGrafter"/>
</dbReference>
<evidence type="ECO:0000313" key="7">
    <source>
        <dbReference type="Proteomes" id="UP000052946"/>
    </source>
</evidence>
<dbReference type="Gene3D" id="1.10.357.10">
    <property type="entry name" value="Tetracycline Repressor, domain 2"/>
    <property type="match status" value="1"/>
</dbReference>
<dbReference type="SUPFAM" id="SSF46689">
    <property type="entry name" value="Homeodomain-like"/>
    <property type="match status" value="1"/>
</dbReference>
<keyword evidence="1" id="KW-0805">Transcription regulation</keyword>
<evidence type="ECO:0000256" key="3">
    <source>
        <dbReference type="ARBA" id="ARBA00023163"/>
    </source>
</evidence>
<dbReference type="InterPro" id="IPR001647">
    <property type="entry name" value="HTH_TetR"/>
</dbReference>
<protein>
    <submittedName>
        <fullName evidence="6">TetR family transcriptional regulator</fullName>
    </submittedName>
</protein>
<organism evidence="6 7">
    <name type="scientific">Oceanobacillus picturae</name>
    <dbReference type="NCBI Taxonomy" id="171693"/>
    <lineage>
        <taxon>Bacteria</taxon>
        <taxon>Bacillati</taxon>
        <taxon>Bacillota</taxon>
        <taxon>Bacilli</taxon>
        <taxon>Bacillales</taxon>
        <taxon>Bacillaceae</taxon>
        <taxon>Oceanobacillus</taxon>
    </lineage>
</organism>
<dbReference type="AlphaFoldDB" id="A0A0U9H649"/>
<reference evidence="7" key="1">
    <citation type="submission" date="2015-07" db="EMBL/GenBank/DDBJ databases">
        <title>Draft Genome Sequence of Oceanobacillus picturae Heshi-B3 that Was Isolated from Fermented Rice Bran with Aging Salted Mackerel, Which Was Named Heshiko as Traditional Fermented Seafood in Japan.</title>
        <authorList>
            <person name="Akuzawa S."/>
            <person name="Nakagawa J."/>
            <person name="Kanekatsu T."/>
            <person name="Kanesaki Y."/>
            <person name="Suzuki T."/>
        </authorList>
    </citation>
    <scope>NUCLEOTIDE SEQUENCE [LARGE SCALE GENOMIC DNA]</scope>
    <source>
        <strain evidence="7">Heshi-B3</strain>
    </source>
</reference>
<dbReference type="Proteomes" id="UP000052946">
    <property type="component" value="Unassembled WGS sequence"/>
</dbReference>
<dbReference type="EMBL" id="BBXV01000024">
    <property type="protein sequence ID" value="GAQ18158.1"/>
    <property type="molecule type" value="Genomic_DNA"/>
</dbReference>
<feature type="domain" description="HTH tetR-type" evidence="5">
    <location>
        <begin position="11"/>
        <end position="71"/>
    </location>
</feature>
<evidence type="ECO:0000256" key="2">
    <source>
        <dbReference type="ARBA" id="ARBA00023125"/>
    </source>
</evidence>
<dbReference type="InterPro" id="IPR050109">
    <property type="entry name" value="HTH-type_TetR-like_transc_reg"/>
</dbReference>
<dbReference type="PANTHER" id="PTHR30055:SF234">
    <property type="entry name" value="HTH-TYPE TRANSCRIPTIONAL REGULATOR BETI"/>
    <property type="match status" value="1"/>
</dbReference>
<evidence type="ECO:0000259" key="5">
    <source>
        <dbReference type="PROSITE" id="PS50977"/>
    </source>
</evidence>
<proteinExistence type="predicted"/>
<keyword evidence="2 4" id="KW-0238">DNA-binding</keyword>
<dbReference type="GO" id="GO:0003700">
    <property type="term" value="F:DNA-binding transcription factor activity"/>
    <property type="evidence" value="ECO:0007669"/>
    <property type="project" value="TreeGrafter"/>
</dbReference>
<dbReference type="PANTHER" id="PTHR30055">
    <property type="entry name" value="HTH-TYPE TRANSCRIPTIONAL REGULATOR RUTR"/>
    <property type="match status" value="1"/>
</dbReference>
<comment type="caution">
    <text evidence="6">The sequence shown here is derived from an EMBL/GenBank/DDBJ whole genome shotgun (WGS) entry which is preliminary data.</text>
</comment>
<dbReference type="PROSITE" id="PS50977">
    <property type="entry name" value="HTH_TETR_2"/>
    <property type="match status" value="1"/>
</dbReference>
<dbReference type="InterPro" id="IPR009057">
    <property type="entry name" value="Homeodomain-like_sf"/>
</dbReference>